<dbReference type="PANTHER" id="PTHR11690">
    <property type="entry name" value="AMILORIDE-SENSITIVE SODIUM CHANNEL-RELATED"/>
    <property type="match status" value="1"/>
</dbReference>
<evidence type="ECO:0000256" key="8">
    <source>
        <dbReference type="ARBA" id="ARBA00023065"/>
    </source>
</evidence>
<feature type="transmembrane region" description="Helical" evidence="15">
    <location>
        <begin position="35"/>
        <end position="60"/>
    </location>
</feature>
<reference evidence="16 17" key="1">
    <citation type="submission" date="2018-11" db="EMBL/GenBank/DDBJ databases">
        <authorList>
            <consortium name="Pathogen Informatics"/>
        </authorList>
    </citation>
    <scope>NUCLEOTIDE SEQUENCE [LARGE SCALE GENOMIC DNA]</scope>
</reference>
<evidence type="ECO:0000256" key="4">
    <source>
        <dbReference type="ARBA" id="ARBA00022461"/>
    </source>
</evidence>
<keyword evidence="9 15" id="KW-0472">Membrane</keyword>
<accession>A0A3P6TQ71</accession>
<keyword evidence="12 13" id="KW-0407">Ion channel</keyword>
<dbReference type="EMBL" id="UYRV01031102">
    <property type="protein sequence ID" value="VDK85483.1"/>
    <property type="molecule type" value="Genomic_DNA"/>
</dbReference>
<dbReference type="AlphaFoldDB" id="A0A3P6TQ71"/>
<evidence type="ECO:0000256" key="5">
    <source>
        <dbReference type="ARBA" id="ARBA00022692"/>
    </source>
</evidence>
<name>A0A3P6TQ71_CYLGO</name>
<evidence type="ECO:0000256" key="15">
    <source>
        <dbReference type="SAM" id="Phobius"/>
    </source>
</evidence>
<evidence type="ECO:0000256" key="14">
    <source>
        <dbReference type="SAM" id="MobiDB-lite"/>
    </source>
</evidence>
<evidence type="ECO:0000256" key="13">
    <source>
        <dbReference type="RuleBase" id="RU000679"/>
    </source>
</evidence>
<keyword evidence="4 13" id="KW-0894">Sodium channel</keyword>
<keyword evidence="6 15" id="KW-1133">Transmembrane helix</keyword>
<dbReference type="FunFam" id="1.10.287.770:FF:000001">
    <property type="entry name" value="Acid-sensing ion channel subunit 1"/>
    <property type="match status" value="1"/>
</dbReference>
<keyword evidence="5 13" id="KW-0812">Transmembrane</keyword>
<evidence type="ECO:0000313" key="16">
    <source>
        <dbReference type="EMBL" id="VDK85483.1"/>
    </source>
</evidence>
<evidence type="ECO:0000256" key="12">
    <source>
        <dbReference type="ARBA" id="ARBA00023303"/>
    </source>
</evidence>
<evidence type="ECO:0000256" key="6">
    <source>
        <dbReference type="ARBA" id="ARBA00022989"/>
    </source>
</evidence>
<dbReference type="GO" id="GO:0005886">
    <property type="term" value="C:plasma membrane"/>
    <property type="evidence" value="ECO:0007669"/>
    <property type="project" value="TreeGrafter"/>
</dbReference>
<dbReference type="Pfam" id="PF00858">
    <property type="entry name" value="ASC"/>
    <property type="match status" value="1"/>
</dbReference>
<comment type="similarity">
    <text evidence="2 13">Belongs to the amiloride-sensitive sodium channel (TC 1.A.6) family.</text>
</comment>
<dbReference type="PANTHER" id="PTHR11690:SF248">
    <property type="entry name" value="PICKPOCKET 17, ISOFORM A"/>
    <property type="match status" value="1"/>
</dbReference>
<comment type="subcellular location">
    <subcellularLocation>
        <location evidence="1">Membrane</location>
        <topology evidence="1">Multi-pass membrane protein</topology>
    </subcellularLocation>
</comment>
<keyword evidence="7" id="KW-0915">Sodium</keyword>
<organism evidence="16 17">
    <name type="scientific">Cylicostephanus goldi</name>
    <name type="common">Nematode worm</name>
    <dbReference type="NCBI Taxonomy" id="71465"/>
    <lineage>
        <taxon>Eukaryota</taxon>
        <taxon>Metazoa</taxon>
        <taxon>Ecdysozoa</taxon>
        <taxon>Nematoda</taxon>
        <taxon>Chromadorea</taxon>
        <taxon>Rhabditida</taxon>
        <taxon>Rhabditina</taxon>
        <taxon>Rhabditomorpha</taxon>
        <taxon>Strongyloidea</taxon>
        <taxon>Strongylidae</taxon>
        <taxon>Cylicostephanus</taxon>
    </lineage>
</organism>
<sequence length="94" mass="10502">MLEIYYEQMSYEVLRESESYSFVNLISDIGGQMGLWLGASVLTAIEILIFLISVVSIALGTHLNYGDKNKTAGKKSRDEDVSRKASTKTNYEAE</sequence>
<keyword evidence="10" id="KW-0325">Glycoprotein</keyword>
<dbReference type="PRINTS" id="PR01078">
    <property type="entry name" value="AMINACHANNEL"/>
</dbReference>
<keyword evidence="17" id="KW-1185">Reference proteome</keyword>
<proteinExistence type="inferred from homology"/>
<evidence type="ECO:0000313" key="17">
    <source>
        <dbReference type="Proteomes" id="UP000271889"/>
    </source>
</evidence>
<evidence type="ECO:0000256" key="10">
    <source>
        <dbReference type="ARBA" id="ARBA00023180"/>
    </source>
</evidence>
<evidence type="ECO:0000256" key="7">
    <source>
        <dbReference type="ARBA" id="ARBA00023053"/>
    </source>
</evidence>
<dbReference type="InterPro" id="IPR001873">
    <property type="entry name" value="ENaC"/>
</dbReference>
<evidence type="ECO:0000256" key="3">
    <source>
        <dbReference type="ARBA" id="ARBA00022448"/>
    </source>
</evidence>
<feature type="compositionally biased region" description="Basic and acidic residues" evidence="14">
    <location>
        <begin position="65"/>
        <end position="83"/>
    </location>
</feature>
<protein>
    <submittedName>
        <fullName evidence="16">Uncharacterized protein</fullName>
    </submittedName>
</protein>
<dbReference type="OrthoDB" id="5855018at2759"/>
<keyword evidence="3 13" id="KW-0813">Transport</keyword>
<feature type="region of interest" description="Disordered" evidence="14">
    <location>
        <begin position="64"/>
        <end position="94"/>
    </location>
</feature>
<evidence type="ECO:0000256" key="2">
    <source>
        <dbReference type="ARBA" id="ARBA00007193"/>
    </source>
</evidence>
<evidence type="ECO:0000256" key="9">
    <source>
        <dbReference type="ARBA" id="ARBA00023136"/>
    </source>
</evidence>
<evidence type="ECO:0000256" key="11">
    <source>
        <dbReference type="ARBA" id="ARBA00023201"/>
    </source>
</evidence>
<keyword evidence="8 13" id="KW-0406">Ion transport</keyword>
<dbReference type="GO" id="GO:0015280">
    <property type="term" value="F:ligand-gated sodium channel activity"/>
    <property type="evidence" value="ECO:0007669"/>
    <property type="project" value="TreeGrafter"/>
</dbReference>
<keyword evidence="11 13" id="KW-0739">Sodium transport</keyword>
<dbReference type="Gene3D" id="1.10.287.770">
    <property type="entry name" value="YojJ-like"/>
    <property type="match status" value="1"/>
</dbReference>
<dbReference type="Proteomes" id="UP000271889">
    <property type="component" value="Unassembled WGS sequence"/>
</dbReference>
<gene>
    <name evidence="16" type="ORF">CGOC_LOCUS8460</name>
</gene>
<evidence type="ECO:0000256" key="1">
    <source>
        <dbReference type="ARBA" id="ARBA00004141"/>
    </source>
</evidence>